<evidence type="ECO:0000313" key="1">
    <source>
        <dbReference type="EMBL" id="KAK2644182.1"/>
    </source>
</evidence>
<comment type="caution">
    <text evidence="1">The sequence shown here is derived from an EMBL/GenBank/DDBJ whole genome shotgun (WGS) entry which is preliminary data.</text>
</comment>
<proteinExistence type="predicted"/>
<protein>
    <recommendedName>
        <fullName evidence="3">Endonuclease/exonuclease/phosphatase domain-containing protein</fullName>
    </recommendedName>
</protein>
<dbReference type="AlphaFoldDB" id="A0AAD9TXZ8"/>
<dbReference type="InterPro" id="IPR036691">
    <property type="entry name" value="Endo/exonu/phosph_ase_sf"/>
</dbReference>
<keyword evidence="2" id="KW-1185">Reference proteome</keyword>
<organism evidence="1 2">
    <name type="scientific">Dipteronia dyeriana</name>
    <dbReference type="NCBI Taxonomy" id="168575"/>
    <lineage>
        <taxon>Eukaryota</taxon>
        <taxon>Viridiplantae</taxon>
        <taxon>Streptophyta</taxon>
        <taxon>Embryophyta</taxon>
        <taxon>Tracheophyta</taxon>
        <taxon>Spermatophyta</taxon>
        <taxon>Magnoliopsida</taxon>
        <taxon>eudicotyledons</taxon>
        <taxon>Gunneridae</taxon>
        <taxon>Pentapetalae</taxon>
        <taxon>rosids</taxon>
        <taxon>malvids</taxon>
        <taxon>Sapindales</taxon>
        <taxon>Sapindaceae</taxon>
        <taxon>Hippocastanoideae</taxon>
        <taxon>Acereae</taxon>
        <taxon>Dipteronia</taxon>
    </lineage>
</organism>
<evidence type="ECO:0008006" key="3">
    <source>
        <dbReference type="Google" id="ProtNLM"/>
    </source>
</evidence>
<dbReference type="SUPFAM" id="SSF56219">
    <property type="entry name" value="DNase I-like"/>
    <property type="match status" value="1"/>
</dbReference>
<gene>
    <name evidence="1" type="ORF">Ddye_019377</name>
</gene>
<reference evidence="1" key="1">
    <citation type="journal article" date="2023" name="Plant J.">
        <title>Genome sequences and population genomics provide insights into the demographic history, inbreeding, and mutation load of two 'living fossil' tree species of Dipteronia.</title>
        <authorList>
            <person name="Feng Y."/>
            <person name="Comes H.P."/>
            <person name="Chen J."/>
            <person name="Zhu S."/>
            <person name="Lu R."/>
            <person name="Zhang X."/>
            <person name="Li P."/>
            <person name="Qiu J."/>
            <person name="Olsen K.M."/>
            <person name="Qiu Y."/>
        </authorList>
    </citation>
    <scope>NUCLEOTIDE SEQUENCE</scope>
    <source>
        <strain evidence="1">KIB01</strain>
    </source>
</reference>
<dbReference type="EMBL" id="JANJYI010000006">
    <property type="protein sequence ID" value="KAK2644182.1"/>
    <property type="molecule type" value="Genomic_DNA"/>
</dbReference>
<sequence>MEHWGVKLGFDCKIVVNSNTKSGGLCLYWNNNVSVSLVSFSQGHIDVKIADNGDITWRFTGFYRNPDSRDFNEILWDYEKSGVNDKSWHALADFREALEDSNLEDMGFVEFWGSDHRPIVVDFALVAHSKNNNLSNRDRRFFFEECWLEDKECRDIVEAVWKNRELMCKVGNFLSKIEECGRLLKSWNCKKRNNQRLNLRQKRNSLKEVCKGNEGLDWRKVREVDTNYSKRTLKLPHDDMWHREVRL</sequence>
<dbReference type="Proteomes" id="UP001280121">
    <property type="component" value="Unassembled WGS sequence"/>
</dbReference>
<accession>A0AAD9TXZ8</accession>
<name>A0AAD9TXZ8_9ROSI</name>
<evidence type="ECO:0000313" key="2">
    <source>
        <dbReference type="Proteomes" id="UP001280121"/>
    </source>
</evidence>